<protein>
    <submittedName>
        <fullName evidence="1">Uncharacterized protein</fullName>
    </submittedName>
</protein>
<proteinExistence type="predicted"/>
<dbReference type="AlphaFoldDB" id="A0AAD9J251"/>
<comment type="caution">
    <text evidence="1">The sequence shown here is derived from an EMBL/GenBank/DDBJ whole genome shotgun (WGS) entry which is preliminary data.</text>
</comment>
<dbReference type="EMBL" id="JAODUP010000734">
    <property type="protein sequence ID" value="KAK2144741.1"/>
    <property type="molecule type" value="Genomic_DNA"/>
</dbReference>
<sequence length="190" mass="21598">MLANRLNSSGDLGRPYIVARREIPEHRAPPRTTRIPRGTLTRDTSSWSIWRSTPLMSFGRTETLTSKYHVTLVDLKLLGLPWCLRAECPEVMSLVMNVEECVGVLEEHKGKTLRGELNPRNKVQACQDYRDSIKCLDDIIASCQGRREQHSKETAMQFKKDQKGGFGQLCENQTYFGGKSILYTPDTISH</sequence>
<evidence type="ECO:0000313" key="1">
    <source>
        <dbReference type="EMBL" id="KAK2144741.1"/>
    </source>
</evidence>
<name>A0AAD9J251_9ANNE</name>
<organism evidence="1 2">
    <name type="scientific">Paralvinella palmiformis</name>
    <dbReference type="NCBI Taxonomy" id="53620"/>
    <lineage>
        <taxon>Eukaryota</taxon>
        <taxon>Metazoa</taxon>
        <taxon>Spiralia</taxon>
        <taxon>Lophotrochozoa</taxon>
        <taxon>Annelida</taxon>
        <taxon>Polychaeta</taxon>
        <taxon>Sedentaria</taxon>
        <taxon>Canalipalpata</taxon>
        <taxon>Terebellida</taxon>
        <taxon>Terebelliformia</taxon>
        <taxon>Alvinellidae</taxon>
        <taxon>Paralvinella</taxon>
    </lineage>
</organism>
<evidence type="ECO:0000313" key="2">
    <source>
        <dbReference type="Proteomes" id="UP001208570"/>
    </source>
</evidence>
<reference evidence="1" key="1">
    <citation type="journal article" date="2023" name="Mol. Biol. Evol.">
        <title>Third-Generation Sequencing Reveals the Adaptive Role of the Epigenome in Three Deep-Sea Polychaetes.</title>
        <authorList>
            <person name="Perez M."/>
            <person name="Aroh O."/>
            <person name="Sun Y."/>
            <person name="Lan Y."/>
            <person name="Juniper S.K."/>
            <person name="Young C.R."/>
            <person name="Angers B."/>
            <person name="Qian P.Y."/>
        </authorList>
    </citation>
    <scope>NUCLEOTIDE SEQUENCE</scope>
    <source>
        <strain evidence="1">P08H-3</strain>
    </source>
</reference>
<keyword evidence="2" id="KW-1185">Reference proteome</keyword>
<gene>
    <name evidence="1" type="ORF">LSH36_734g00009</name>
</gene>
<dbReference type="Proteomes" id="UP001208570">
    <property type="component" value="Unassembled WGS sequence"/>
</dbReference>
<accession>A0AAD9J251</accession>